<dbReference type="InterPro" id="IPR046455">
    <property type="entry name" value="Sec7/BIG1-like_C"/>
</dbReference>
<dbReference type="Pfam" id="PF20252">
    <property type="entry name" value="BIG2_C"/>
    <property type="match status" value="1"/>
</dbReference>
<dbReference type="AlphaFoldDB" id="A0A0N4VEF9"/>
<sequence length="246" mass="27806">LFSTNDTLFSSLLVRCVVQLELVDAVNHIVFGSGAMHKDDVHAFPSTHLSSKDALREPSGEVQNGIIQSDEIFFGADDDGLFSYIGADRLLCLVNCLLQSHRLAQKFNGNNAQRTLLWKAGFKGRSKPNLLRQETHSVRSALGILYRLYSISSVDRKLDVKKELKRIVCDAINYFLELNTDQHKQAWNLVLHLILDCSSSFNDAQLLDLGKDYALDICRLVQCDMKEELRSKLARVLQKCISVNYM</sequence>
<evidence type="ECO:0000313" key="2">
    <source>
        <dbReference type="WBParaSite" id="EVEC_0000906901-mRNA-1"/>
    </source>
</evidence>
<proteinExistence type="predicted"/>
<evidence type="ECO:0000259" key="1">
    <source>
        <dbReference type="Pfam" id="PF20252"/>
    </source>
</evidence>
<dbReference type="WBParaSite" id="EVEC_0000906901-mRNA-1">
    <property type="protein sequence ID" value="EVEC_0000906901-mRNA-1"/>
    <property type="gene ID" value="EVEC_0000906901"/>
</dbReference>
<reference evidence="2" key="1">
    <citation type="submission" date="2016-04" db="UniProtKB">
        <authorList>
            <consortium name="WormBaseParasite"/>
        </authorList>
    </citation>
    <scope>IDENTIFICATION</scope>
</reference>
<protein>
    <submittedName>
        <fullName evidence="2">BIG2_C domain-containing protein</fullName>
    </submittedName>
</protein>
<name>A0A0N4VEF9_ENTVE</name>
<accession>A0A0N4VEF9</accession>
<organism evidence="2">
    <name type="scientific">Enterobius vermicularis</name>
    <name type="common">Human pinworm</name>
    <dbReference type="NCBI Taxonomy" id="51028"/>
    <lineage>
        <taxon>Eukaryota</taxon>
        <taxon>Metazoa</taxon>
        <taxon>Ecdysozoa</taxon>
        <taxon>Nematoda</taxon>
        <taxon>Chromadorea</taxon>
        <taxon>Rhabditida</taxon>
        <taxon>Spirurina</taxon>
        <taxon>Oxyuridomorpha</taxon>
        <taxon>Oxyuroidea</taxon>
        <taxon>Oxyuridae</taxon>
        <taxon>Enterobius</taxon>
    </lineage>
</organism>
<feature type="domain" description="Sec7/BIG1-like C-terminal" evidence="1">
    <location>
        <begin position="17"/>
        <end position="238"/>
    </location>
</feature>